<evidence type="ECO:0000259" key="1">
    <source>
        <dbReference type="Pfam" id="PF01702"/>
    </source>
</evidence>
<dbReference type="InterPro" id="IPR002616">
    <property type="entry name" value="tRNA_ribo_trans-like"/>
</dbReference>
<organism evidence="2 3">
    <name type="scientific">Allacma fusca</name>
    <dbReference type="NCBI Taxonomy" id="39272"/>
    <lineage>
        <taxon>Eukaryota</taxon>
        <taxon>Metazoa</taxon>
        <taxon>Ecdysozoa</taxon>
        <taxon>Arthropoda</taxon>
        <taxon>Hexapoda</taxon>
        <taxon>Collembola</taxon>
        <taxon>Symphypleona</taxon>
        <taxon>Sminthuridae</taxon>
        <taxon>Allacma</taxon>
    </lineage>
</organism>
<dbReference type="GO" id="GO:0008479">
    <property type="term" value="F:tRNA-guanosine(34) queuine transglycosylase activity"/>
    <property type="evidence" value="ECO:0007669"/>
    <property type="project" value="TreeGrafter"/>
</dbReference>
<dbReference type="GO" id="GO:0005829">
    <property type="term" value="C:cytosol"/>
    <property type="evidence" value="ECO:0007669"/>
    <property type="project" value="TreeGrafter"/>
</dbReference>
<keyword evidence="3" id="KW-1185">Reference proteome</keyword>
<dbReference type="PANTHER" id="PTHR43530:SF1">
    <property type="entry name" value="QUEUINE TRNA-RIBOSYLTRANSFERASE CATALYTIC SUBUNIT 1"/>
    <property type="match status" value="1"/>
</dbReference>
<reference evidence="2" key="1">
    <citation type="submission" date="2021-06" db="EMBL/GenBank/DDBJ databases">
        <authorList>
            <person name="Hodson N. C."/>
            <person name="Mongue J. A."/>
            <person name="Jaron S. K."/>
        </authorList>
    </citation>
    <scope>NUCLEOTIDE SEQUENCE</scope>
</reference>
<dbReference type="Pfam" id="PF01702">
    <property type="entry name" value="TGT"/>
    <property type="match status" value="1"/>
</dbReference>
<protein>
    <recommendedName>
        <fullName evidence="1">tRNA-guanine(15) transglycosylase-like domain-containing protein</fullName>
    </recommendedName>
</protein>
<name>A0A8J2JMZ0_9HEXA</name>
<accession>A0A8J2JMZ0</accession>
<evidence type="ECO:0000313" key="2">
    <source>
        <dbReference type="EMBL" id="CAG7720485.1"/>
    </source>
</evidence>
<dbReference type="GO" id="GO:0006400">
    <property type="term" value="P:tRNA modification"/>
    <property type="evidence" value="ECO:0007669"/>
    <property type="project" value="InterPro"/>
</dbReference>
<comment type="caution">
    <text evidence="2">The sequence shown here is derived from an EMBL/GenBank/DDBJ whole genome shotgun (WGS) entry which is preliminary data.</text>
</comment>
<sequence>MLGNTYHLGNRPGHELMKKAGGLHNFMNWNRSL</sequence>
<dbReference type="AlphaFoldDB" id="A0A8J2JMZ0"/>
<dbReference type="Proteomes" id="UP000708208">
    <property type="component" value="Unassembled WGS sequence"/>
</dbReference>
<proteinExistence type="predicted"/>
<gene>
    <name evidence="2" type="ORF">AFUS01_LOCUS9758</name>
</gene>
<dbReference type="PANTHER" id="PTHR43530">
    <property type="entry name" value="QUEUINE TRNA-RIBOSYLTRANSFERASE CATALYTIC SUBUNIT 1"/>
    <property type="match status" value="1"/>
</dbReference>
<evidence type="ECO:0000313" key="3">
    <source>
        <dbReference type="Proteomes" id="UP000708208"/>
    </source>
</evidence>
<feature type="non-terminal residue" evidence="2">
    <location>
        <position position="33"/>
    </location>
</feature>
<dbReference type="OrthoDB" id="10249838at2759"/>
<dbReference type="EMBL" id="CAJVCH010071040">
    <property type="protein sequence ID" value="CAG7720485.1"/>
    <property type="molecule type" value="Genomic_DNA"/>
</dbReference>
<feature type="domain" description="tRNA-guanine(15) transglycosylase-like" evidence="1">
    <location>
        <begin position="1"/>
        <end position="32"/>
    </location>
</feature>